<dbReference type="PANTHER" id="PTHR42961:SF2">
    <property type="entry name" value="IRON-SULFUR PROTEIN NUBPL"/>
    <property type="match status" value="1"/>
</dbReference>
<dbReference type="Gene3D" id="3.30.2020.30">
    <property type="match status" value="1"/>
</dbReference>
<dbReference type="InterPro" id="IPR000808">
    <property type="entry name" value="Mrp-like_CS"/>
</dbReference>
<keyword evidence="5" id="KW-0411">Iron-sulfur</keyword>
<dbReference type="CDD" id="cd02037">
    <property type="entry name" value="Mrp_NBP35"/>
    <property type="match status" value="1"/>
</dbReference>
<feature type="domain" description="MIP18 family-like" evidence="7">
    <location>
        <begin position="67"/>
        <end position="138"/>
    </location>
</feature>
<dbReference type="SUPFAM" id="SSF117916">
    <property type="entry name" value="Fe-S cluster assembly (FSCA) domain-like"/>
    <property type="match status" value="1"/>
</dbReference>
<dbReference type="PROSITE" id="PS01215">
    <property type="entry name" value="MRP"/>
    <property type="match status" value="1"/>
</dbReference>
<name>A0A7J6KXE0_PERCH</name>
<evidence type="ECO:0000313" key="10">
    <source>
        <dbReference type="Proteomes" id="UP000591131"/>
    </source>
</evidence>
<keyword evidence="2" id="KW-0547">Nucleotide-binding</keyword>
<dbReference type="GO" id="GO:0046872">
    <property type="term" value="F:metal ion binding"/>
    <property type="evidence" value="ECO:0007669"/>
    <property type="project" value="UniProtKB-KW"/>
</dbReference>
<dbReference type="HAMAP" id="MF_02040">
    <property type="entry name" value="Mrp_NBP35"/>
    <property type="match status" value="1"/>
</dbReference>
<dbReference type="InterPro" id="IPR010376">
    <property type="entry name" value="GBBH-like_N"/>
</dbReference>
<evidence type="ECO:0000256" key="4">
    <source>
        <dbReference type="ARBA" id="ARBA00023004"/>
    </source>
</evidence>
<dbReference type="Gene3D" id="3.40.50.300">
    <property type="entry name" value="P-loop containing nucleotide triphosphate hydrolases"/>
    <property type="match status" value="1"/>
</dbReference>
<keyword evidence="10" id="KW-1185">Reference proteome</keyword>
<dbReference type="InterPro" id="IPR033756">
    <property type="entry name" value="YlxH/NBP35"/>
</dbReference>
<dbReference type="GO" id="GO:0005524">
    <property type="term" value="F:ATP binding"/>
    <property type="evidence" value="ECO:0007669"/>
    <property type="project" value="UniProtKB-KW"/>
</dbReference>
<gene>
    <name evidence="9" type="ORF">FOL47_000318</name>
</gene>
<dbReference type="InterPro" id="IPR034904">
    <property type="entry name" value="FSCA_dom_sf"/>
</dbReference>
<evidence type="ECO:0000256" key="5">
    <source>
        <dbReference type="ARBA" id="ARBA00023014"/>
    </source>
</evidence>
<evidence type="ECO:0000256" key="1">
    <source>
        <dbReference type="ARBA" id="ARBA00022723"/>
    </source>
</evidence>
<dbReference type="EMBL" id="JAAPAO010001043">
    <property type="protein sequence ID" value="KAF4651554.1"/>
    <property type="molecule type" value="Genomic_DNA"/>
</dbReference>
<dbReference type="FunFam" id="3.40.50.300:FF:001119">
    <property type="entry name" value="Iron-sulfur cluster carrier protein"/>
    <property type="match status" value="1"/>
</dbReference>
<dbReference type="OrthoDB" id="1741334at2759"/>
<dbReference type="InterPro" id="IPR038492">
    <property type="entry name" value="GBBH-like_N_sf"/>
</dbReference>
<proteinExistence type="inferred from homology"/>
<keyword evidence="3" id="KW-0067">ATP-binding</keyword>
<dbReference type="GO" id="GO:0016226">
    <property type="term" value="P:iron-sulfur cluster assembly"/>
    <property type="evidence" value="ECO:0007669"/>
    <property type="project" value="InterPro"/>
</dbReference>
<dbReference type="GO" id="GO:0051539">
    <property type="term" value="F:4 iron, 4 sulfur cluster binding"/>
    <property type="evidence" value="ECO:0007669"/>
    <property type="project" value="TreeGrafter"/>
</dbReference>
<reference evidence="9 10" key="1">
    <citation type="submission" date="2020-04" db="EMBL/GenBank/DDBJ databases">
        <title>Perkinsus chesapeaki whole genome sequence.</title>
        <authorList>
            <person name="Bogema D.R."/>
        </authorList>
    </citation>
    <scope>NUCLEOTIDE SEQUENCE [LARGE SCALE GENOMIC DNA]</scope>
    <source>
        <strain evidence="9">ATCC PRA-425</strain>
    </source>
</reference>
<evidence type="ECO:0000256" key="3">
    <source>
        <dbReference type="ARBA" id="ARBA00022840"/>
    </source>
</evidence>
<dbReference type="Pfam" id="PF01883">
    <property type="entry name" value="FeS_assembly_P"/>
    <property type="match status" value="1"/>
</dbReference>
<comment type="similarity">
    <text evidence="6">Belongs to the Mrp/NBP35 ATP-binding proteins family.</text>
</comment>
<evidence type="ECO:0000256" key="6">
    <source>
        <dbReference type="ARBA" id="ARBA00024036"/>
    </source>
</evidence>
<comment type="caution">
    <text evidence="9">The sequence shown here is derived from an EMBL/GenBank/DDBJ whole genome shotgun (WGS) entry which is preliminary data.</text>
</comment>
<organism evidence="9 10">
    <name type="scientific">Perkinsus chesapeaki</name>
    <name type="common">Clam parasite</name>
    <name type="synonym">Perkinsus andrewsi</name>
    <dbReference type="NCBI Taxonomy" id="330153"/>
    <lineage>
        <taxon>Eukaryota</taxon>
        <taxon>Sar</taxon>
        <taxon>Alveolata</taxon>
        <taxon>Perkinsozoa</taxon>
        <taxon>Perkinsea</taxon>
        <taxon>Perkinsida</taxon>
        <taxon>Perkinsidae</taxon>
        <taxon>Perkinsus</taxon>
    </lineage>
</organism>
<evidence type="ECO:0000313" key="9">
    <source>
        <dbReference type="EMBL" id="KAF4651554.1"/>
    </source>
</evidence>
<evidence type="ECO:0000259" key="7">
    <source>
        <dbReference type="Pfam" id="PF01883"/>
    </source>
</evidence>
<dbReference type="InterPro" id="IPR027417">
    <property type="entry name" value="P-loop_NTPase"/>
</dbReference>
<dbReference type="PANTHER" id="PTHR42961">
    <property type="entry name" value="IRON-SULFUR PROTEIN NUBPL"/>
    <property type="match status" value="1"/>
</dbReference>
<evidence type="ECO:0000259" key="8">
    <source>
        <dbReference type="Pfam" id="PF06155"/>
    </source>
</evidence>
<feature type="domain" description="Gamma-butyrobetaine hydroxylase-like N-terminal" evidence="8">
    <location>
        <begin position="459"/>
        <end position="524"/>
    </location>
</feature>
<dbReference type="AlphaFoldDB" id="A0A7J6KXE0"/>
<protein>
    <submittedName>
        <fullName evidence="9">Uncharacterized protein</fullName>
    </submittedName>
</protein>
<keyword evidence="4" id="KW-0408">Iron</keyword>
<dbReference type="InterPro" id="IPR019591">
    <property type="entry name" value="Mrp/NBP35_ATP-bd"/>
</dbReference>
<keyword evidence="1" id="KW-0479">Metal-binding</keyword>
<dbReference type="SUPFAM" id="SSF52540">
    <property type="entry name" value="P-loop containing nucleoside triphosphate hydrolases"/>
    <property type="match status" value="1"/>
</dbReference>
<dbReference type="Pfam" id="PF10609">
    <property type="entry name" value="ParA"/>
    <property type="match status" value="1"/>
</dbReference>
<dbReference type="InterPro" id="IPR002744">
    <property type="entry name" value="MIP18-like"/>
</dbReference>
<dbReference type="Proteomes" id="UP000591131">
    <property type="component" value="Unassembled WGS sequence"/>
</dbReference>
<sequence>MLSRLPAATRLLACRAFSSAAVTAVRPVALRKGSRPALFTRAALPVGHLGTRGFATEAAAAAGHRENEILKQLSLIIDPDLHKDIVSLGFVQNLTISDAGVVVFDLKLTTPACPVRDQFVDACTRACKALPWVTDVKVTLSAKSRAGAAPEVKSENLAHVHNIIAVTSCKGGVGKSSVAVNLAYSIAKHGVKVGILDADIFGPSLPYLIPSTEKAPVDPIEGELEGTGKAKPGMLHPYYHNGVKLMSMGYLRPGESVALRGPMVSGMVQQMLTMTDWGNLDYLIIDYPPGTGDIQLTIGQQAKVDAAVVVTTPQQLSLVDVEKGIELFDKLNIPSIAVVENMAYFKCPSCSEKHQVFGKASESKKLATKYGIQSHVELPIDPDMAETVEEAKGAAFPFVCNETFKGSEASKAFDTLAEDVIRGVSKVQHGATHIAFMGAGKPIIHLQEQYGDHKVAWQGQIPARALRLACRSASMYDEWTGEKLFKDEDIPEDIVATKIAKAGTYALRINWSDGHSSIFPRDALKKAVQEQGIVEVENGTATLAYAEELEAAEQQAKAGQQQSS</sequence>
<dbReference type="InterPro" id="IPR044304">
    <property type="entry name" value="NUBPL-like"/>
</dbReference>
<dbReference type="Gene3D" id="3.30.300.130">
    <property type="entry name" value="Fe-S cluster assembly (FSCA)"/>
    <property type="match status" value="1"/>
</dbReference>
<evidence type="ECO:0000256" key="2">
    <source>
        <dbReference type="ARBA" id="ARBA00022741"/>
    </source>
</evidence>
<accession>A0A7J6KXE0</accession>
<dbReference type="GO" id="GO:0140663">
    <property type="term" value="F:ATP-dependent FeS chaperone activity"/>
    <property type="evidence" value="ECO:0007669"/>
    <property type="project" value="InterPro"/>
</dbReference>
<dbReference type="Pfam" id="PF06155">
    <property type="entry name" value="GBBH-like_N"/>
    <property type="match status" value="1"/>
</dbReference>